<accession>A0ABW3I5X0</accession>
<dbReference type="Proteomes" id="UP001596996">
    <property type="component" value="Unassembled WGS sequence"/>
</dbReference>
<organism evidence="1 2">
    <name type="scientific">Seminibacterium arietis</name>
    <dbReference type="NCBI Taxonomy" id="1173502"/>
    <lineage>
        <taxon>Bacteria</taxon>
        <taxon>Pseudomonadati</taxon>
        <taxon>Pseudomonadota</taxon>
        <taxon>Gammaproteobacteria</taxon>
        <taxon>Pasteurellales</taxon>
        <taxon>Pasteurellaceae</taxon>
        <taxon>Seminibacterium</taxon>
    </lineage>
</organism>
<reference evidence="2" key="1">
    <citation type="journal article" date="2019" name="Int. J. Syst. Evol. Microbiol.">
        <title>The Global Catalogue of Microorganisms (GCM) 10K type strain sequencing project: providing services to taxonomists for standard genome sequencing and annotation.</title>
        <authorList>
            <consortium name="The Broad Institute Genomics Platform"/>
            <consortium name="The Broad Institute Genome Sequencing Center for Infectious Disease"/>
            <person name="Wu L."/>
            <person name="Ma J."/>
        </authorList>
    </citation>
    <scope>NUCLEOTIDE SEQUENCE [LARGE SCALE GENOMIC DNA]</scope>
    <source>
        <strain evidence="2">CCUG 61707</strain>
    </source>
</reference>
<dbReference type="RefSeq" id="WP_380817813.1">
    <property type="nucleotide sequence ID" value="NZ_JBHTJN010000001.1"/>
</dbReference>
<name>A0ABW3I5X0_9PAST</name>
<sequence>MEILTSALIALVISLLVHWFTITQVTEWFDKFFFEQNQIMKKYADDVKEIMDRRKLYIIDNRQTSD</sequence>
<keyword evidence="2" id="KW-1185">Reference proteome</keyword>
<gene>
    <name evidence="1" type="ORF">ACFQ02_00250</name>
</gene>
<proteinExistence type="predicted"/>
<evidence type="ECO:0000313" key="2">
    <source>
        <dbReference type="Proteomes" id="UP001596996"/>
    </source>
</evidence>
<protein>
    <submittedName>
        <fullName evidence="1">Uncharacterized protein</fullName>
    </submittedName>
</protein>
<dbReference type="EMBL" id="JBHTJN010000001">
    <property type="protein sequence ID" value="MFD0965301.1"/>
    <property type="molecule type" value="Genomic_DNA"/>
</dbReference>
<comment type="caution">
    <text evidence="1">The sequence shown here is derived from an EMBL/GenBank/DDBJ whole genome shotgun (WGS) entry which is preliminary data.</text>
</comment>
<evidence type="ECO:0000313" key="1">
    <source>
        <dbReference type="EMBL" id="MFD0965301.1"/>
    </source>
</evidence>